<sequence>MQNHPHNYSSKQTDEPLIDEGCQMDLDNDNNTASNTQMNVAESQRLPSTNTVKAYGAKQKEWKAWCTEIKQFEDGVIVTDEKLCLFLKDYVIPRGNINVKKVDNTKRALGSESILAFVKAIQNLRKEQSALGINTYPTYRSELLKTFLDSHNIKSTPKKTNSNEEFPMNQQLQVLMPELVNIINSGFNSILTSLNAMQTQIENHCREMEEYQSSTRNLISESLMQMATNITNPHQYNRGTSEEATVILEVPRSLNNSEVSSSSSPVSPAQYKMKRNLVTINDLWQEYDVGLSGNPSIKSLEEEFGTKWRKSRTESKFFSTRLIVYKEVQKISRDDCISTEEAAKKLERRRVDLKVSIDKLIKLIKASAL</sequence>
<proteinExistence type="predicted"/>
<evidence type="ECO:0000259" key="1">
    <source>
        <dbReference type="Pfam" id="PF12550"/>
    </source>
</evidence>
<accession>A0A8H7SHV9</accession>
<dbReference type="InterPro" id="IPR052146">
    <property type="entry name" value="HOT1"/>
</dbReference>
<feature type="domain" description="Transcription activator GCR1-like" evidence="1">
    <location>
        <begin position="271"/>
        <end position="350"/>
    </location>
</feature>
<dbReference type="GO" id="GO:0060963">
    <property type="term" value="P:positive regulation of ribosomal protein gene transcription by RNA polymerase II"/>
    <property type="evidence" value="ECO:0007669"/>
    <property type="project" value="TreeGrafter"/>
</dbReference>
<gene>
    <name evidence="2" type="ORF">INT48_002063</name>
</gene>
<dbReference type="PANTHER" id="PTHR37784">
    <property type="entry name" value="PROTEIN MSN1"/>
    <property type="match status" value="1"/>
</dbReference>
<dbReference type="PANTHER" id="PTHR37784:SF2">
    <property type="entry name" value="HIGH-OSMOLARITY-INDUCED TRANSCRIPTION PROTEIN 1"/>
    <property type="match status" value="1"/>
</dbReference>
<dbReference type="Pfam" id="PF12550">
    <property type="entry name" value="GCR1_C"/>
    <property type="match status" value="1"/>
</dbReference>
<dbReference type="GO" id="GO:0000978">
    <property type="term" value="F:RNA polymerase II cis-regulatory region sequence-specific DNA binding"/>
    <property type="evidence" value="ECO:0007669"/>
    <property type="project" value="TreeGrafter"/>
</dbReference>
<dbReference type="GO" id="GO:0000981">
    <property type="term" value="F:DNA-binding transcription factor activity, RNA polymerase II-specific"/>
    <property type="evidence" value="ECO:0007669"/>
    <property type="project" value="TreeGrafter"/>
</dbReference>
<protein>
    <recommendedName>
        <fullName evidence="1">Transcription activator GCR1-like domain-containing protein</fullName>
    </recommendedName>
</protein>
<evidence type="ECO:0000313" key="2">
    <source>
        <dbReference type="EMBL" id="KAG2229729.1"/>
    </source>
</evidence>
<dbReference type="Proteomes" id="UP000613177">
    <property type="component" value="Unassembled WGS sequence"/>
</dbReference>
<name>A0A8H7SHV9_9FUNG</name>
<keyword evidence="3" id="KW-1185">Reference proteome</keyword>
<dbReference type="InterPro" id="IPR022210">
    <property type="entry name" value="TF_GCR1-like"/>
</dbReference>
<dbReference type="EMBL" id="JAEPRE010000248">
    <property type="protein sequence ID" value="KAG2229729.1"/>
    <property type="molecule type" value="Genomic_DNA"/>
</dbReference>
<reference evidence="2" key="1">
    <citation type="submission" date="2021-01" db="EMBL/GenBank/DDBJ databases">
        <title>Metabolic potential, ecology and presence of endohyphal bacteria is reflected in genomic diversity of Mucoromycotina.</title>
        <authorList>
            <person name="Muszewska A."/>
            <person name="Okrasinska A."/>
            <person name="Steczkiewicz K."/>
            <person name="Drgas O."/>
            <person name="Orlowska M."/>
            <person name="Perlinska-Lenart U."/>
            <person name="Aleksandrzak-Piekarczyk T."/>
            <person name="Szatraj K."/>
            <person name="Zielenkiewicz U."/>
            <person name="Pilsyk S."/>
            <person name="Malc E."/>
            <person name="Mieczkowski P."/>
            <person name="Kruszewska J.S."/>
            <person name="Biernat P."/>
            <person name="Pawlowska J."/>
        </authorList>
    </citation>
    <scope>NUCLEOTIDE SEQUENCE</scope>
    <source>
        <strain evidence="2">WA0000018081</strain>
    </source>
</reference>
<evidence type="ECO:0000313" key="3">
    <source>
        <dbReference type="Proteomes" id="UP000613177"/>
    </source>
</evidence>
<organism evidence="2 3">
    <name type="scientific">Thamnidium elegans</name>
    <dbReference type="NCBI Taxonomy" id="101142"/>
    <lineage>
        <taxon>Eukaryota</taxon>
        <taxon>Fungi</taxon>
        <taxon>Fungi incertae sedis</taxon>
        <taxon>Mucoromycota</taxon>
        <taxon>Mucoromycotina</taxon>
        <taxon>Mucoromycetes</taxon>
        <taxon>Mucorales</taxon>
        <taxon>Mucorineae</taxon>
        <taxon>Mucoraceae</taxon>
        <taxon>Thamnidium</taxon>
    </lineage>
</organism>
<dbReference type="AlphaFoldDB" id="A0A8H7SHV9"/>
<comment type="caution">
    <text evidence="2">The sequence shown here is derived from an EMBL/GenBank/DDBJ whole genome shotgun (WGS) entry which is preliminary data.</text>
</comment>